<dbReference type="Proteomes" id="UP000016930">
    <property type="component" value="Unassembled WGS sequence"/>
</dbReference>
<reference evidence="2 3" key="1">
    <citation type="journal article" date="2012" name="Proc. Natl. Acad. Sci. U.S.A.">
        <title>Comparative genomics of Ceriporiopsis subvermispora and Phanerochaete chrysosporium provide insight into selective ligninolysis.</title>
        <authorList>
            <person name="Fernandez-Fueyo E."/>
            <person name="Ruiz-Duenas F.J."/>
            <person name="Ferreira P."/>
            <person name="Floudas D."/>
            <person name="Hibbett D.S."/>
            <person name="Canessa P."/>
            <person name="Larrondo L.F."/>
            <person name="James T.Y."/>
            <person name="Seelenfreund D."/>
            <person name="Lobos S."/>
            <person name="Polanco R."/>
            <person name="Tello M."/>
            <person name="Honda Y."/>
            <person name="Watanabe T."/>
            <person name="Watanabe T."/>
            <person name="Ryu J.S."/>
            <person name="Kubicek C.P."/>
            <person name="Schmoll M."/>
            <person name="Gaskell J."/>
            <person name="Hammel K.E."/>
            <person name="St John F.J."/>
            <person name="Vanden Wymelenberg A."/>
            <person name="Sabat G."/>
            <person name="Splinter BonDurant S."/>
            <person name="Syed K."/>
            <person name="Yadav J.S."/>
            <person name="Doddapaneni H."/>
            <person name="Subramanian V."/>
            <person name="Lavin J.L."/>
            <person name="Oguiza J.A."/>
            <person name="Perez G."/>
            <person name="Pisabarro A.G."/>
            <person name="Ramirez L."/>
            <person name="Santoyo F."/>
            <person name="Master E."/>
            <person name="Coutinho P.M."/>
            <person name="Henrissat B."/>
            <person name="Lombard V."/>
            <person name="Magnuson J.K."/>
            <person name="Kuees U."/>
            <person name="Hori C."/>
            <person name="Igarashi K."/>
            <person name="Samejima M."/>
            <person name="Held B.W."/>
            <person name="Barry K.W."/>
            <person name="LaButti K.M."/>
            <person name="Lapidus A."/>
            <person name="Lindquist E.A."/>
            <person name="Lucas S.M."/>
            <person name="Riley R."/>
            <person name="Salamov A.A."/>
            <person name="Hoffmeister D."/>
            <person name="Schwenk D."/>
            <person name="Hadar Y."/>
            <person name="Yarden O."/>
            <person name="de Vries R.P."/>
            <person name="Wiebenga A."/>
            <person name="Stenlid J."/>
            <person name="Eastwood D."/>
            <person name="Grigoriev I.V."/>
            <person name="Berka R.M."/>
            <person name="Blanchette R.A."/>
            <person name="Kersten P."/>
            <person name="Martinez A.T."/>
            <person name="Vicuna R."/>
            <person name="Cullen D."/>
        </authorList>
    </citation>
    <scope>NUCLEOTIDE SEQUENCE [LARGE SCALE GENOMIC DNA]</scope>
    <source>
        <strain evidence="2 3">B</strain>
    </source>
</reference>
<evidence type="ECO:0000256" key="1">
    <source>
        <dbReference type="SAM" id="MobiDB-lite"/>
    </source>
</evidence>
<dbReference type="EMBL" id="KB445795">
    <property type="protein sequence ID" value="EMD38628.1"/>
    <property type="molecule type" value="Genomic_DNA"/>
</dbReference>
<feature type="region of interest" description="Disordered" evidence="1">
    <location>
        <begin position="143"/>
        <end position="178"/>
    </location>
</feature>
<organism evidence="2 3">
    <name type="scientific">Ceriporiopsis subvermispora (strain B)</name>
    <name type="common">White-rot fungus</name>
    <name type="synonym">Gelatoporia subvermispora</name>
    <dbReference type="NCBI Taxonomy" id="914234"/>
    <lineage>
        <taxon>Eukaryota</taxon>
        <taxon>Fungi</taxon>
        <taxon>Dikarya</taxon>
        <taxon>Basidiomycota</taxon>
        <taxon>Agaricomycotina</taxon>
        <taxon>Agaricomycetes</taxon>
        <taxon>Polyporales</taxon>
        <taxon>Gelatoporiaceae</taxon>
        <taxon>Gelatoporia</taxon>
    </lineage>
</organism>
<gene>
    <name evidence="2" type="ORF">CERSUDRAFT_94160</name>
</gene>
<keyword evidence="3" id="KW-1185">Reference proteome</keyword>
<evidence type="ECO:0000313" key="3">
    <source>
        <dbReference type="Proteomes" id="UP000016930"/>
    </source>
</evidence>
<dbReference type="AlphaFoldDB" id="M2QNK3"/>
<evidence type="ECO:0000313" key="2">
    <source>
        <dbReference type="EMBL" id="EMD38628.1"/>
    </source>
</evidence>
<feature type="compositionally biased region" description="Polar residues" evidence="1">
    <location>
        <begin position="163"/>
        <end position="172"/>
    </location>
</feature>
<proteinExistence type="predicted"/>
<dbReference type="HOGENOM" id="CLU_1261358_0_0_1"/>
<sequence>MTWALGWPLELKWAVKYAKKRKLCPIGVDDEERLYHAAGHDITRRLGVPPEDIPVLACWDGDDLKAVYAINIDRKAKTLEQARVRFHKLPPKSVAMKLAWLLDARHGPRWYEYDGGRAYDQSQSDSDWDSDAETIDIVIDVQDTDTEDESDSESGSTGPDSEQQSVAQSDSSLCPPKDCEAAMRTNLITATGDAEVTTQIRELAITGNDETIVGTDGITA</sequence>
<protein>
    <submittedName>
        <fullName evidence="2">Uncharacterized protein</fullName>
    </submittedName>
</protein>
<feature type="compositionally biased region" description="Low complexity" evidence="1">
    <location>
        <begin position="153"/>
        <end position="162"/>
    </location>
</feature>
<feature type="compositionally biased region" description="Acidic residues" evidence="1">
    <location>
        <begin position="143"/>
        <end position="152"/>
    </location>
</feature>
<dbReference type="OrthoDB" id="2801531at2759"/>
<accession>M2QNK3</accession>
<name>M2QNK3_CERS8</name>